<accession>A0A6L3UZN3</accession>
<evidence type="ECO:0000313" key="3">
    <source>
        <dbReference type="EMBL" id="KAB2328956.1"/>
    </source>
</evidence>
<dbReference type="OrthoDB" id="46225at2"/>
<evidence type="ECO:0000256" key="1">
    <source>
        <dbReference type="SAM" id="Coils"/>
    </source>
</evidence>
<evidence type="ECO:0000313" key="4">
    <source>
        <dbReference type="Proteomes" id="UP000481030"/>
    </source>
</evidence>
<dbReference type="PANTHER" id="PTHR46609:SF6">
    <property type="entry name" value="EXONUCLEASE, PHAGE-TYPE_RECB, C-TERMINAL DOMAIN-CONTAINING PROTEIN-RELATED"/>
    <property type="match status" value="1"/>
</dbReference>
<feature type="domain" description="YqaJ viral recombinase" evidence="2">
    <location>
        <begin position="19"/>
        <end position="158"/>
    </location>
</feature>
<name>A0A6L3UZN3_9BACI</name>
<proteinExistence type="predicted"/>
<dbReference type="SUPFAM" id="SSF52980">
    <property type="entry name" value="Restriction endonuclease-like"/>
    <property type="match status" value="1"/>
</dbReference>
<comment type="caution">
    <text evidence="3">The sequence shown here is derived from an EMBL/GenBank/DDBJ whole genome shotgun (WGS) entry which is preliminary data.</text>
</comment>
<evidence type="ECO:0000259" key="2">
    <source>
        <dbReference type="Pfam" id="PF09588"/>
    </source>
</evidence>
<keyword evidence="1" id="KW-0175">Coiled coil</keyword>
<feature type="coiled-coil region" evidence="1">
    <location>
        <begin position="243"/>
        <end position="270"/>
    </location>
</feature>
<reference evidence="3 4" key="1">
    <citation type="journal article" date="2016" name="Antonie Van Leeuwenhoek">
        <title>Bacillus depressus sp. nov., isolated from soil of a sunflower field.</title>
        <authorList>
            <person name="Wei X."/>
            <person name="Xin D."/>
            <person name="Xin Y."/>
            <person name="Zhang H."/>
            <person name="Wang T."/>
            <person name="Zhang J."/>
        </authorList>
    </citation>
    <scope>NUCLEOTIDE SEQUENCE [LARGE SCALE GENOMIC DNA]</scope>
    <source>
        <strain evidence="3 4">BZ1</strain>
    </source>
</reference>
<keyword evidence="4" id="KW-1185">Reference proteome</keyword>
<dbReference type="InterPro" id="IPR019080">
    <property type="entry name" value="YqaJ_viral_recombinase"/>
</dbReference>
<dbReference type="RefSeq" id="WP_151537254.1">
    <property type="nucleotide sequence ID" value="NZ_WBOS01000022.1"/>
</dbReference>
<gene>
    <name evidence="3" type="ORF">F7731_23685</name>
</gene>
<dbReference type="EMBL" id="WBOS01000022">
    <property type="protein sequence ID" value="KAB2328956.1"/>
    <property type="molecule type" value="Genomic_DNA"/>
</dbReference>
<organism evidence="3 4">
    <name type="scientific">Cytobacillus depressus</name>
    <dbReference type="NCBI Taxonomy" id="1602942"/>
    <lineage>
        <taxon>Bacteria</taxon>
        <taxon>Bacillati</taxon>
        <taxon>Bacillota</taxon>
        <taxon>Bacilli</taxon>
        <taxon>Bacillales</taxon>
        <taxon>Bacillaceae</taxon>
        <taxon>Cytobacillus</taxon>
    </lineage>
</organism>
<dbReference type="Proteomes" id="UP000481030">
    <property type="component" value="Unassembled WGS sequence"/>
</dbReference>
<sequence length="353" mass="41114">MSKVHAKKLYNTKNMSRKEWLMARKSGIGGSEAASLAGLNKYSSALAVWMDKMESLNEVEEAPPSEAAEWGNRLENLIREKFKENHPEWRVQRSFIMWQHPKYKWMLANVDGLIFDPQRGWGILEVKTASEWRSDEWGDEEITESYLVQAQHYMEVLGLKFCMMAVLIGGNKYKEFYIERDEELIQALIQIEKDFWQNHVEANVPPEPDGSESAAEVIRSMHPATSALPEDEILELEESALPLIQEYDEIKQKEKEMKKRKEEIAQKLQGMLGDYKVAAVEDRKVTWKPSNAFNENELEKENPEIFKQFSKIVLDKDGFKKAYPKMYKEYMLPTNKKTFSVKEDMGLYAVNQH</sequence>
<dbReference type="InterPro" id="IPR011335">
    <property type="entry name" value="Restrct_endonuc-II-like"/>
</dbReference>
<dbReference type="AlphaFoldDB" id="A0A6L3UZN3"/>
<dbReference type="Gene3D" id="3.90.320.10">
    <property type="match status" value="1"/>
</dbReference>
<dbReference type="InterPro" id="IPR017482">
    <property type="entry name" value="Lambda-type_endonuclease"/>
</dbReference>
<dbReference type="InterPro" id="IPR051703">
    <property type="entry name" value="NF-kappa-B_Signaling_Reg"/>
</dbReference>
<dbReference type="InterPro" id="IPR011604">
    <property type="entry name" value="PDDEXK-like_dom_sf"/>
</dbReference>
<dbReference type="NCBIfam" id="TIGR03033">
    <property type="entry name" value="phage_rel_nuc"/>
    <property type="match status" value="1"/>
</dbReference>
<dbReference type="Pfam" id="PF09588">
    <property type="entry name" value="YqaJ"/>
    <property type="match status" value="1"/>
</dbReference>
<dbReference type="PANTHER" id="PTHR46609">
    <property type="entry name" value="EXONUCLEASE, PHAGE-TYPE/RECB, C-TERMINAL DOMAIN-CONTAINING PROTEIN"/>
    <property type="match status" value="1"/>
</dbReference>
<protein>
    <recommendedName>
        <fullName evidence="2">YqaJ viral recombinase domain-containing protein</fullName>
    </recommendedName>
</protein>